<dbReference type="EMBL" id="FZOH01000002">
    <property type="protein sequence ID" value="SNS07258.1"/>
    <property type="molecule type" value="Genomic_DNA"/>
</dbReference>
<evidence type="ECO:0000313" key="4">
    <source>
        <dbReference type="Proteomes" id="UP000198386"/>
    </source>
</evidence>
<gene>
    <name evidence="3" type="ORF">SAMN04488107_1186</name>
</gene>
<name>A0A239BIS0_9ACTN</name>
<dbReference type="GO" id="GO:0006355">
    <property type="term" value="P:regulation of DNA-templated transcription"/>
    <property type="evidence" value="ECO:0007669"/>
    <property type="project" value="InterPro"/>
</dbReference>
<keyword evidence="4" id="KW-1185">Reference proteome</keyword>
<evidence type="ECO:0000259" key="2">
    <source>
        <dbReference type="Pfam" id="PF22513"/>
    </source>
</evidence>
<dbReference type="AlphaFoldDB" id="A0A239BIS0"/>
<feature type="region of interest" description="Disordered" evidence="1">
    <location>
        <begin position="60"/>
        <end position="86"/>
    </location>
</feature>
<dbReference type="SUPFAM" id="SSF47598">
    <property type="entry name" value="Ribbon-helix-helix"/>
    <property type="match status" value="1"/>
</dbReference>
<evidence type="ECO:0000256" key="1">
    <source>
        <dbReference type="SAM" id="MobiDB-lite"/>
    </source>
</evidence>
<protein>
    <recommendedName>
        <fullName evidence="2">Antitoxin FitA-like ribbon-helix-helix domain-containing protein</fullName>
    </recommendedName>
</protein>
<proteinExistence type="predicted"/>
<dbReference type="InterPro" id="IPR053853">
    <property type="entry name" value="FitA-like_RHH"/>
</dbReference>
<dbReference type="Proteomes" id="UP000198386">
    <property type="component" value="Unassembled WGS sequence"/>
</dbReference>
<evidence type="ECO:0000313" key="3">
    <source>
        <dbReference type="EMBL" id="SNS07258.1"/>
    </source>
</evidence>
<feature type="domain" description="Antitoxin FitA-like ribbon-helix-helix" evidence="2">
    <location>
        <begin position="5"/>
        <end position="39"/>
    </location>
</feature>
<dbReference type="InterPro" id="IPR010985">
    <property type="entry name" value="Ribbon_hlx_hlx"/>
</dbReference>
<reference evidence="4" key="1">
    <citation type="submission" date="2017-06" db="EMBL/GenBank/DDBJ databases">
        <authorList>
            <person name="Varghese N."/>
            <person name="Submissions S."/>
        </authorList>
    </citation>
    <scope>NUCLEOTIDE SEQUENCE [LARGE SCALE GENOMIC DNA]</scope>
    <source>
        <strain evidence="4">DSM 45423</strain>
    </source>
</reference>
<dbReference type="OrthoDB" id="5192922at2"/>
<dbReference type="RefSeq" id="WP_089402950.1">
    <property type="nucleotide sequence ID" value="NZ_FZOH01000002.1"/>
</dbReference>
<organism evidence="3 4">
    <name type="scientific">Geodermatophilus saharensis</name>
    <dbReference type="NCBI Taxonomy" id="1137994"/>
    <lineage>
        <taxon>Bacteria</taxon>
        <taxon>Bacillati</taxon>
        <taxon>Actinomycetota</taxon>
        <taxon>Actinomycetes</taxon>
        <taxon>Geodermatophilales</taxon>
        <taxon>Geodermatophilaceae</taxon>
        <taxon>Geodermatophilus</taxon>
    </lineage>
</organism>
<dbReference type="Pfam" id="PF22513">
    <property type="entry name" value="FitA-like_RHH"/>
    <property type="match status" value="1"/>
</dbReference>
<accession>A0A239BIS0</accession>
<sequence length="86" mass="9502">MGSLLQIRDVPDDVRRALKERAAARGESLNRYLLGLLERDAARPTVQEVLDRAARRAGPATESALVAVQEAREERDDHLGRAGQAR</sequence>
<feature type="compositionally biased region" description="Basic and acidic residues" evidence="1">
    <location>
        <begin position="70"/>
        <end position="80"/>
    </location>
</feature>